<sequence length="213" mass="23962">MEKPNESPPIDDYSPKNTLITFKEPIPLLRGPVSTEPKEGEPIAGRSFTLAFRDPISWESAYRNCEHQITEQCKAGVRIGCSIAASHKCQPPWWKALFGGGVSKQDLAERQKCEELEMEACLREAKEKCVGYARDKCSRAFLDARICVTGAKNPNLNWKEVSKLISCVNLADKNLGTDLLRLQRPWVDFKTQLEVTCRGRDLLGPDTANFDDF</sequence>
<proteinExistence type="predicted"/>
<dbReference type="PANTHER" id="PTHR36773:SF1">
    <property type="entry name" value="EXPRESSED PROTEIN"/>
    <property type="match status" value="1"/>
</dbReference>
<accession>A0AAV0F5H3</accession>
<name>A0AAV0F5H3_9ASTE</name>
<dbReference type="Proteomes" id="UP001152523">
    <property type="component" value="Unassembled WGS sequence"/>
</dbReference>
<keyword evidence="2" id="KW-1185">Reference proteome</keyword>
<dbReference type="AlphaFoldDB" id="A0AAV0F5H3"/>
<dbReference type="EMBL" id="CAMAPF010000963">
    <property type="protein sequence ID" value="CAH9130627.1"/>
    <property type="molecule type" value="Genomic_DNA"/>
</dbReference>
<evidence type="ECO:0000313" key="2">
    <source>
        <dbReference type="Proteomes" id="UP001152523"/>
    </source>
</evidence>
<dbReference type="PANTHER" id="PTHR36773">
    <property type="entry name" value="EXPRESSED PROTEIN"/>
    <property type="match status" value="1"/>
</dbReference>
<reference evidence="1" key="1">
    <citation type="submission" date="2022-07" db="EMBL/GenBank/DDBJ databases">
        <authorList>
            <person name="Macas J."/>
            <person name="Novak P."/>
            <person name="Neumann P."/>
        </authorList>
    </citation>
    <scope>NUCLEOTIDE SEQUENCE</scope>
</reference>
<organism evidence="1 2">
    <name type="scientific">Cuscuta epithymum</name>
    <dbReference type="NCBI Taxonomy" id="186058"/>
    <lineage>
        <taxon>Eukaryota</taxon>
        <taxon>Viridiplantae</taxon>
        <taxon>Streptophyta</taxon>
        <taxon>Embryophyta</taxon>
        <taxon>Tracheophyta</taxon>
        <taxon>Spermatophyta</taxon>
        <taxon>Magnoliopsida</taxon>
        <taxon>eudicotyledons</taxon>
        <taxon>Gunneridae</taxon>
        <taxon>Pentapetalae</taxon>
        <taxon>asterids</taxon>
        <taxon>lamiids</taxon>
        <taxon>Solanales</taxon>
        <taxon>Convolvulaceae</taxon>
        <taxon>Cuscuteae</taxon>
        <taxon>Cuscuta</taxon>
        <taxon>Cuscuta subgen. Cuscuta</taxon>
    </lineage>
</organism>
<comment type="caution">
    <text evidence="1">The sequence shown here is derived from an EMBL/GenBank/DDBJ whole genome shotgun (WGS) entry which is preliminary data.</text>
</comment>
<dbReference type="GO" id="GO:0009536">
    <property type="term" value="C:plastid"/>
    <property type="evidence" value="ECO:0007669"/>
    <property type="project" value="TreeGrafter"/>
</dbReference>
<protein>
    <submittedName>
        <fullName evidence="1">Uncharacterized protein</fullName>
    </submittedName>
</protein>
<evidence type="ECO:0000313" key="1">
    <source>
        <dbReference type="EMBL" id="CAH9130627.1"/>
    </source>
</evidence>
<gene>
    <name evidence="1" type="ORF">CEPIT_LOCUS30780</name>
</gene>